<dbReference type="SUPFAM" id="SSF46785">
    <property type="entry name" value="Winged helix' DNA-binding domain"/>
    <property type="match status" value="1"/>
</dbReference>
<dbReference type="InterPro" id="IPR015424">
    <property type="entry name" value="PyrdxlP-dep_Trfase"/>
</dbReference>
<comment type="similarity">
    <text evidence="1">In the C-terminal section; belongs to the class-I pyridoxal-phosphate-dependent aminotransferase family.</text>
</comment>
<evidence type="ECO:0000256" key="3">
    <source>
        <dbReference type="ARBA" id="ARBA00023015"/>
    </source>
</evidence>
<dbReference type="EMBL" id="JBHULE010000008">
    <property type="protein sequence ID" value="MFD2562505.1"/>
    <property type="molecule type" value="Genomic_DNA"/>
</dbReference>
<dbReference type="Gene3D" id="3.40.640.10">
    <property type="entry name" value="Type I PLP-dependent aspartate aminotransferase-like (Major domain)"/>
    <property type="match status" value="1"/>
</dbReference>
<evidence type="ECO:0000256" key="5">
    <source>
        <dbReference type="ARBA" id="ARBA00023163"/>
    </source>
</evidence>
<protein>
    <submittedName>
        <fullName evidence="7">PLP-dependent aminotransferase family protein</fullName>
    </submittedName>
</protein>
<keyword evidence="2" id="KW-0663">Pyridoxal phosphate</keyword>
<dbReference type="RefSeq" id="WP_378291156.1">
    <property type="nucleotide sequence ID" value="NZ_JBHULE010000008.1"/>
</dbReference>
<dbReference type="CDD" id="cd07377">
    <property type="entry name" value="WHTH_GntR"/>
    <property type="match status" value="1"/>
</dbReference>
<dbReference type="InterPro" id="IPR004839">
    <property type="entry name" value="Aminotransferase_I/II_large"/>
</dbReference>
<evidence type="ECO:0000313" key="7">
    <source>
        <dbReference type="EMBL" id="MFD2562505.1"/>
    </source>
</evidence>
<dbReference type="PANTHER" id="PTHR46577:SF1">
    <property type="entry name" value="HTH-TYPE TRANSCRIPTIONAL REGULATORY PROTEIN GABR"/>
    <property type="match status" value="1"/>
</dbReference>
<dbReference type="InterPro" id="IPR051446">
    <property type="entry name" value="HTH_trans_reg/aminotransferase"/>
</dbReference>
<dbReference type="PANTHER" id="PTHR46577">
    <property type="entry name" value="HTH-TYPE TRANSCRIPTIONAL REGULATORY PROTEIN GABR"/>
    <property type="match status" value="1"/>
</dbReference>
<feature type="domain" description="HTH gntR-type" evidence="6">
    <location>
        <begin position="21"/>
        <end position="89"/>
    </location>
</feature>
<dbReference type="CDD" id="cd00609">
    <property type="entry name" value="AAT_like"/>
    <property type="match status" value="1"/>
</dbReference>
<keyword evidence="7" id="KW-0808">Transferase</keyword>
<keyword evidence="4" id="KW-0238">DNA-binding</keyword>
<keyword evidence="7" id="KW-0032">Aminotransferase</keyword>
<gene>
    <name evidence="7" type="ORF">ACFSR1_07450</name>
</gene>
<keyword evidence="5" id="KW-0804">Transcription</keyword>
<evidence type="ECO:0000259" key="6">
    <source>
        <dbReference type="PROSITE" id="PS50949"/>
    </source>
</evidence>
<sequence>MGSPDVFPFKSNIDLDRNSSRHLYLQLCDQIIGFIKSGKLAPSSKLPGSRKLSEDLEVHRKTVVAAYDELISQGWIESIPARGTFISQDLPIVSPKKLRSFSNTSSNKNTAGFNFKKRKHLIRKEIDTIQAALKIDDGVPDHRLAPIEDIAKIYRNITKKVHHRELLTYGDIYGNMDLRKALVIYLNQTRGLKITVDNILITRGSQMGIYLASQLLLNDKKTIITGTTNYMTADNTFTEAGGIIKRVSVDAQGIKTNEIEKICKEQPISAIYVTTHHHHPTTVTLSAERRMHLLDLAQQYNFAIIEDDYDYDFHYSNAPILPLASNDTLGNVIYIGGFTKIIAPALRIGYFIAPKEVVDEAARLRRILDRQGDTLLEQTLARMISNGDVQRHSNKVRRIYKSRRDLFCKLLQKKLTNYFEFEIPKGGMAVWVQLKKPYHWDLVIAESHKQNLVFINDWKRYDNDNTDHNGFRIGFAKFNEEEIHTIINTLEEVMESIDEKK</sequence>
<dbReference type="SMART" id="SM00345">
    <property type="entry name" value="HTH_GNTR"/>
    <property type="match status" value="1"/>
</dbReference>
<keyword evidence="3" id="KW-0805">Transcription regulation</keyword>
<dbReference type="Proteomes" id="UP001597319">
    <property type="component" value="Unassembled WGS sequence"/>
</dbReference>
<dbReference type="SUPFAM" id="SSF53383">
    <property type="entry name" value="PLP-dependent transferases"/>
    <property type="match status" value="1"/>
</dbReference>
<name>A0ABW5LCJ2_9FLAO</name>
<organism evidence="7 8">
    <name type="scientific">Aquimarina rubra</name>
    <dbReference type="NCBI Taxonomy" id="1920033"/>
    <lineage>
        <taxon>Bacteria</taxon>
        <taxon>Pseudomonadati</taxon>
        <taxon>Bacteroidota</taxon>
        <taxon>Flavobacteriia</taxon>
        <taxon>Flavobacteriales</taxon>
        <taxon>Flavobacteriaceae</taxon>
        <taxon>Aquimarina</taxon>
    </lineage>
</organism>
<evidence type="ECO:0000256" key="4">
    <source>
        <dbReference type="ARBA" id="ARBA00023125"/>
    </source>
</evidence>
<comment type="caution">
    <text evidence="7">The sequence shown here is derived from an EMBL/GenBank/DDBJ whole genome shotgun (WGS) entry which is preliminary data.</text>
</comment>
<dbReference type="InterPro" id="IPR036390">
    <property type="entry name" value="WH_DNA-bd_sf"/>
</dbReference>
<dbReference type="InterPro" id="IPR036388">
    <property type="entry name" value="WH-like_DNA-bd_sf"/>
</dbReference>
<keyword evidence="8" id="KW-1185">Reference proteome</keyword>
<evidence type="ECO:0000313" key="8">
    <source>
        <dbReference type="Proteomes" id="UP001597319"/>
    </source>
</evidence>
<dbReference type="InterPro" id="IPR000524">
    <property type="entry name" value="Tscrpt_reg_HTH_GntR"/>
</dbReference>
<proteinExistence type="inferred from homology"/>
<evidence type="ECO:0000256" key="2">
    <source>
        <dbReference type="ARBA" id="ARBA00022898"/>
    </source>
</evidence>
<dbReference type="Pfam" id="PF00392">
    <property type="entry name" value="GntR"/>
    <property type="match status" value="1"/>
</dbReference>
<dbReference type="PROSITE" id="PS50949">
    <property type="entry name" value="HTH_GNTR"/>
    <property type="match status" value="1"/>
</dbReference>
<evidence type="ECO:0000256" key="1">
    <source>
        <dbReference type="ARBA" id="ARBA00005384"/>
    </source>
</evidence>
<reference evidence="8" key="1">
    <citation type="journal article" date="2019" name="Int. J. Syst. Evol. Microbiol.">
        <title>The Global Catalogue of Microorganisms (GCM) 10K type strain sequencing project: providing services to taxonomists for standard genome sequencing and annotation.</title>
        <authorList>
            <consortium name="The Broad Institute Genomics Platform"/>
            <consortium name="The Broad Institute Genome Sequencing Center for Infectious Disease"/>
            <person name="Wu L."/>
            <person name="Ma J."/>
        </authorList>
    </citation>
    <scope>NUCLEOTIDE SEQUENCE [LARGE SCALE GENOMIC DNA]</scope>
    <source>
        <strain evidence="8">KCTC 52274</strain>
    </source>
</reference>
<accession>A0ABW5LCJ2</accession>
<dbReference type="Gene3D" id="1.10.10.10">
    <property type="entry name" value="Winged helix-like DNA-binding domain superfamily/Winged helix DNA-binding domain"/>
    <property type="match status" value="1"/>
</dbReference>
<dbReference type="GO" id="GO:0008483">
    <property type="term" value="F:transaminase activity"/>
    <property type="evidence" value="ECO:0007669"/>
    <property type="project" value="UniProtKB-KW"/>
</dbReference>
<dbReference type="InterPro" id="IPR015421">
    <property type="entry name" value="PyrdxlP-dep_Trfase_major"/>
</dbReference>
<dbReference type="Pfam" id="PF00155">
    <property type="entry name" value="Aminotran_1_2"/>
    <property type="match status" value="1"/>
</dbReference>